<sequence length="598" mass="68644">MNHRSDKMFAIGHLVIPIVLFTLFQRDHQKIQLLLVFLSFFWSLYLIWHAFIVKNLYLYLKKNTYWFLMLVDVILNNLTYVLPEWEINAHPTWLLLFLVPLYALELGIFPSFCLSMFGLGNIYILTLVQGGNFFSMDTMLVAFGILMSLLFIGRNSDRLQKMAYYDALTQLPNRLMMKDQLTASLRDASKNGFRLSILFLDLDQFKYVNDTMGHAAGDVLLQTVALRIKKVLPKNAMLARMGGDEFTILIPKMDTSDVAARTSEAIIETLKSSFPLNHNEVYITASIGISVYPEDGRDADTLMKNADTAMYRAKDEGRNNYQFYTPSVNQEGIERLKMETMLRHAIERDEFVIYYQPRINTKTRELVCVEALVRWVHPELGMIHPKDFISLAEDTGLIVEIGELVLRKACMQRKKWTDLGLPLFRISVNLSPRQFRQLDLPEVITKVFKETKMDPSLLELEITESAAMQDVNLSILMLRVLKDMGMTIAIDDFGTGYSSLSYLKKFPIDVIKIDQSFIRGIQNRDSDDAAIVRAIIVLAHTLKLDVTAEGVETWDQAYFLEEQNCDEIQGFLFGKPMTPKTLQDWFKLEHTDAAVGGY</sequence>
<dbReference type="Pfam" id="PF00563">
    <property type="entry name" value="EAL"/>
    <property type="match status" value="1"/>
</dbReference>
<dbReference type="Pfam" id="PF00990">
    <property type="entry name" value="GGDEF"/>
    <property type="match status" value="1"/>
</dbReference>
<evidence type="ECO:0000259" key="2">
    <source>
        <dbReference type="PROSITE" id="PS50883"/>
    </source>
</evidence>
<keyword evidence="1" id="KW-0812">Transmembrane</keyword>
<dbReference type="SMART" id="SM00052">
    <property type="entry name" value="EAL"/>
    <property type="match status" value="1"/>
</dbReference>
<dbReference type="InterPro" id="IPR000160">
    <property type="entry name" value="GGDEF_dom"/>
</dbReference>
<dbReference type="InterPro" id="IPR001633">
    <property type="entry name" value="EAL_dom"/>
</dbReference>
<feature type="transmembrane region" description="Helical" evidence="1">
    <location>
        <begin position="131"/>
        <end position="152"/>
    </location>
</feature>
<dbReference type="EMBL" id="CP034235">
    <property type="protein sequence ID" value="QGQ95718.1"/>
    <property type="molecule type" value="Genomic_DNA"/>
</dbReference>
<dbReference type="PANTHER" id="PTHR44757:SF2">
    <property type="entry name" value="BIOFILM ARCHITECTURE MAINTENANCE PROTEIN MBAA"/>
    <property type="match status" value="1"/>
</dbReference>
<feature type="transmembrane region" description="Helical" evidence="1">
    <location>
        <begin position="64"/>
        <end position="82"/>
    </location>
</feature>
<dbReference type="FunFam" id="3.20.20.450:FF:000001">
    <property type="entry name" value="Cyclic di-GMP phosphodiesterase yahA"/>
    <property type="match status" value="1"/>
</dbReference>
<name>A0A6B8RK35_9BACL</name>
<keyword evidence="5" id="KW-1185">Reference proteome</keyword>
<keyword evidence="1" id="KW-0472">Membrane</keyword>
<evidence type="ECO:0000259" key="3">
    <source>
        <dbReference type="PROSITE" id="PS50887"/>
    </source>
</evidence>
<evidence type="ECO:0000313" key="5">
    <source>
        <dbReference type="Proteomes" id="UP000426246"/>
    </source>
</evidence>
<feature type="transmembrane region" description="Helical" evidence="1">
    <location>
        <begin position="6"/>
        <end position="24"/>
    </location>
</feature>
<dbReference type="Proteomes" id="UP000426246">
    <property type="component" value="Chromosome"/>
</dbReference>
<dbReference type="FunFam" id="3.30.70.270:FF:000001">
    <property type="entry name" value="Diguanylate cyclase domain protein"/>
    <property type="match status" value="1"/>
</dbReference>
<feature type="transmembrane region" description="Helical" evidence="1">
    <location>
        <begin position="94"/>
        <end position="119"/>
    </location>
</feature>
<protein>
    <submittedName>
        <fullName evidence="4">EAL domain-containing protein</fullName>
    </submittedName>
</protein>
<dbReference type="PANTHER" id="PTHR44757">
    <property type="entry name" value="DIGUANYLATE CYCLASE DGCP"/>
    <property type="match status" value="1"/>
</dbReference>
<gene>
    <name evidence="4" type="ORF">EHS13_12920</name>
</gene>
<dbReference type="CDD" id="cd01949">
    <property type="entry name" value="GGDEF"/>
    <property type="match status" value="1"/>
</dbReference>
<dbReference type="KEGG" id="ppsc:EHS13_12920"/>
<dbReference type="InterPro" id="IPR035919">
    <property type="entry name" value="EAL_sf"/>
</dbReference>
<keyword evidence="1" id="KW-1133">Transmembrane helix</keyword>
<accession>A0A6B8RK35</accession>
<dbReference type="SUPFAM" id="SSF55073">
    <property type="entry name" value="Nucleotide cyclase"/>
    <property type="match status" value="1"/>
</dbReference>
<dbReference type="PROSITE" id="PS50887">
    <property type="entry name" value="GGDEF"/>
    <property type="match status" value="1"/>
</dbReference>
<dbReference type="SMART" id="SM00267">
    <property type="entry name" value="GGDEF"/>
    <property type="match status" value="1"/>
</dbReference>
<dbReference type="RefSeq" id="WP_155700756.1">
    <property type="nucleotide sequence ID" value="NZ_CP034235.1"/>
</dbReference>
<proteinExistence type="predicted"/>
<dbReference type="OrthoDB" id="9759607at2"/>
<dbReference type="CDD" id="cd01948">
    <property type="entry name" value="EAL"/>
    <property type="match status" value="1"/>
</dbReference>
<feature type="domain" description="EAL" evidence="2">
    <location>
        <begin position="335"/>
        <end position="590"/>
    </location>
</feature>
<dbReference type="InterPro" id="IPR052155">
    <property type="entry name" value="Biofilm_reg_signaling"/>
</dbReference>
<evidence type="ECO:0000256" key="1">
    <source>
        <dbReference type="SAM" id="Phobius"/>
    </source>
</evidence>
<feature type="transmembrane region" description="Helical" evidence="1">
    <location>
        <begin position="31"/>
        <end position="52"/>
    </location>
</feature>
<feature type="domain" description="GGDEF" evidence="3">
    <location>
        <begin position="193"/>
        <end position="326"/>
    </location>
</feature>
<dbReference type="InterPro" id="IPR043128">
    <property type="entry name" value="Rev_trsase/Diguanyl_cyclase"/>
</dbReference>
<dbReference type="InterPro" id="IPR029787">
    <property type="entry name" value="Nucleotide_cyclase"/>
</dbReference>
<dbReference type="Gene3D" id="3.20.20.450">
    <property type="entry name" value="EAL domain"/>
    <property type="match status" value="1"/>
</dbReference>
<dbReference type="Gene3D" id="3.30.70.270">
    <property type="match status" value="1"/>
</dbReference>
<evidence type="ECO:0000313" key="4">
    <source>
        <dbReference type="EMBL" id="QGQ95718.1"/>
    </source>
</evidence>
<dbReference type="SUPFAM" id="SSF141868">
    <property type="entry name" value="EAL domain-like"/>
    <property type="match status" value="1"/>
</dbReference>
<reference evidence="5" key="1">
    <citation type="submission" date="2018-11" db="EMBL/GenBank/DDBJ databases">
        <title>Complete genome sequence of Paenibacillus sp. ML311-T8.</title>
        <authorList>
            <person name="Nam Y.-D."/>
            <person name="Kang J."/>
            <person name="Chung W.-H."/>
            <person name="Park Y.S."/>
        </authorList>
    </citation>
    <scope>NUCLEOTIDE SEQUENCE [LARGE SCALE GENOMIC DNA]</scope>
    <source>
        <strain evidence="5">ML311-T8</strain>
    </source>
</reference>
<dbReference type="AlphaFoldDB" id="A0A6B8RK35"/>
<dbReference type="NCBIfam" id="TIGR00254">
    <property type="entry name" value="GGDEF"/>
    <property type="match status" value="1"/>
</dbReference>
<organism evidence="4 5">
    <name type="scientific">Paenibacillus psychroresistens</name>
    <dbReference type="NCBI Taxonomy" id="1778678"/>
    <lineage>
        <taxon>Bacteria</taxon>
        <taxon>Bacillati</taxon>
        <taxon>Bacillota</taxon>
        <taxon>Bacilli</taxon>
        <taxon>Bacillales</taxon>
        <taxon>Paenibacillaceae</taxon>
        <taxon>Paenibacillus</taxon>
    </lineage>
</organism>
<dbReference type="PROSITE" id="PS50883">
    <property type="entry name" value="EAL"/>
    <property type="match status" value="1"/>
</dbReference>